<evidence type="ECO:0000256" key="1">
    <source>
        <dbReference type="SAM" id="MobiDB-lite"/>
    </source>
</evidence>
<name>A0ABS1ILQ8_9GAMM</name>
<reference evidence="3 4" key="1">
    <citation type="submission" date="2020-11" db="EMBL/GenBank/DDBJ databases">
        <title>Insectihabitans protaetiae gen. nov. sp. nov. and Insectihabitans allomyrinae sp. nov., isolated from larvae of Protaetia brevitarsis seulensis and Allomyrina dichotoma, respectively.</title>
        <authorList>
            <person name="Lee S.D."/>
            <person name="Byeon Y.-S."/>
            <person name="Kim S.-M."/>
            <person name="Yang H.L."/>
            <person name="Kim I.S."/>
        </authorList>
    </citation>
    <scope>NUCLEOTIDE SEQUENCE [LARGE SCALE GENOMIC DNA]</scope>
    <source>
        <strain evidence="3 4">BWR-B9</strain>
    </source>
</reference>
<dbReference type="Proteomes" id="UP001296921">
    <property type="component" value="Unassembled WGS sequence"/>
</dbReference>
<evidence type="ECO:0000259" key="2">
    <source>
        <dbReference type="Pfam" id="PF06889"/>
    </source>
</evidence>
<keyword evidence="4" id="KW-1185">Reference proteome</keyword>
<comment type="caution">
    <text evidence="3">The sequence shown here is derived from an EMBL/GenBank/DDBJ whole genome shotgun (WGS) entry which is preliminary data.</text>
</comment>
<dbReference type="InterPro" id="IPR009677">
    <property type="entry name" value="DUF1266"/>
</dbReference>
<feature type="region of interest" description="Disordered" evidence="1">
    <location>
        <begin position="1"/>
        <end position="22"/>
    </location>
</feature>
<accession>A0ABS1ILQ8</accession>
<protein>
    <submittedName>
        <fullName evidence="3">DUF1266 domain-containing protein</fullName>
    </submittedName>
</protein>
<gene>
    <name evidence="3" type="ORF">I2494_02865</name>
</gene>
<sequence>MKNINSPEAKAKRKGTGTNPDTEEFIKMEQQYPARAGEEKNLAFGVLFINGGLFAGPTRTLHINAKVDDVKKYDLDQYWDIKDTDSAKETLNQLASLPSNNGFSPSSIYSASAKTFFTHFEKLSPEQQKDPAELNKWVQALEQINQNIKVEAFGKMYERLSLSYQQIMGLQNIDAWDIERLAGTARKCYFAGYITEDECYQYLAQARSLATARYANWQEYLVSFMTGRVVCYKETGFDQWIDVAQGLLETPNSIWDQNKGLWTK</sequence>
<dbReference type="Pfam" id="PF06889">
    <property type="entry name" value="DUF1266"/>
    <property type="match status" value="1"/>
</dbReference>
<evidence type="ECO:0000313" key="4">
    <source>
        <dbReference type="Proteomes" id="UP001296921"/>
    </source>
</evidence>
<organism evidence="3 4">
    <name type="scientific">Limnobaculum allomyrinae</name>
    <dbReference type="NCBI Taxonomy" id="2791986"/>
    <lineage>
        <taxon>Bacteria</taxon>
        <taxon>Pseudomonadati</taxon>
        <taxon>Pseudomonadota</taxon>
        <taxon>Gammaproteobacteria</taxon>
        <taxon>Enterobacterales</taxon>
        <taxon>Budviciaceae</taxon>
        <taxon>Limnobaculum</taxon>
    </lineage>
</organism>
<evidence type="ECO:0000313" key="3">
    <source>
        <dbReference type="EMBL" id="MBK5142676.1"/>
    </source>
</evidence>
<proteinExistence type="predicted"/>
<feature type="domain" description="DUF1266" evidence="2">
    <location>
        <begin position="75"/>
        <end position="257"/>
    </location>
</feature>
<dbReference type="EMBL" id="JADRCR010000001">
    <property type="protein sequence ID" value="MBK5142676.1"/>
    <property type="molecule type" value="Genomic_DNA"/>
</dbReference>